<sequence length="67" mass="8036">MNVSGQYELEEMSRRIRRLNGAAATQVLFSNPTLRLRTRFVVGLSCSWHDHDSKWLHRISRIWFYEL</sequence>
<organism evidence="1 2">
    <name type="scientific">Bauhinia variegata</name>
    <name type="common">Purple orchid tree</name>
    <name type="synonym">Phanera variegata</name>
    <dbReference type="NCBI Taxonomy" id="167791"/>
    <lineage>
        <taxon>Eukaryota</taxon>
        <taxon>Viridiplantae</taxon>
        <taxon>Streptophyta</taxon>
        <taxon>Embryophyta</taxon>
        <taxon>Tracheophyta</taxon>
        <taxon>Spermatophyta</taxon>
        <taxon>Magnoliopsida</taxon>
        <taxon>eudicotyledons</taxon>
        <taxon>Gunneridae</taxon>
        <taxon>Pentapetalae</taxon>
        <taxon>rosids</taxon>
        <taxon>fabids</taxon>
        <taxon>Fabales</taxon>
        <taxon>Fabaceae</taxon>
        <taxon>Cercidoideae</taxon>
        <taxon>Cercideae</taxon>
        <taxon>Bauhiniinae</taxon>
        <taxon>Bauhinia</taxon>
    </lineage>
</organism>
<reference evidence="1 2" key="1">
    <citation type="journal article" date="2022" name="DNA Res.">
        <title>Chromosomal-level genome assembly of the orchid tree Bauhinia variegata (Leguminosae; Cercidoideae) supports the allotetraploid origin hypothesis of Bauhinia.</title>
        <authorList>
            <person name="Zhong Y."/>
            <person name="Chen Y."/>
            <person name="Zheng D."/>
            <person name="Pang J."/>
            <person name="Liu Y."/>
            <person name="Luo S."/>
            <person name="Meng S."/>
            <person name="Qian L."/>
            <person name="Wei D."/>
            <person name="Dai S."/>
            <person name="Zhou R."/>
        </authorList>
    </citation>
    <scope>NUCLEOTIDE SEQUENCE [LARGE SCALE GENOMIC DNA]</scope>
    <source>
        <strain evidence="1">BV-YZ2020</strain>
    </source>
</reference>
<evidence type="ECO:0000313" key="1">
    <source>
        <dbReference type="EMBL" id="KAI4322055.1"/>
    </source>
</evidence>
<protein>
    <submittedName>
        <fullName evidence="1">Uncharacterized protein</fullName>
    </submittedName>
</protein>
<proteinExistence type="predicted"/>
<keyword evidence="2" id="KW-1185">Reference proteome</keyword>
<name>A0ACB9MGE6_BAUVA</name>
<accession>A0ACB9MGE6</accession>
<comment type="caution">
    <text evidence="1">The sequence shown here is derived from an EMBL/GenBank/DDBJ whole genome shotgun (WGS) entry which is preliminary data.</text>
</comment>
<evidence type="ECO:0000313" key="2">
    <source>
        <dbReference type="Proteomes" id="UP000828941"/>
    </source>
</evidence>
<gene>
    <name evidence="1" type="ORF">L6164_021778</name>
</gene>
<dbReference type="EMBL" id="CM039434">
    <property type="protein sequence ID" value="KAI4322055.1"/>
    <property type="molecule type" value="Genomic_DNA"/>
</dbReference>
<dbReference type="Proteomes" id="UP000828941">
    <property type="component" value="Chromosome 9"/>
</dbReference>